<feature type="transmembrane region" description="Helical" evidence="1">
    <location>
        <begin position="68"/>
        <end position="90"/>
    </location>
</feature>
<dbReference type="AlphaFoldDB" id="A0A0H5D2Z9"/>
<feature type="domain" description="SPW repeat-containing integral membrane" evidence="2">
    <location>
        <begin position="11"/>
        <end position="109"/>
    </location>
</feature>
<dbReference type="InterPro" id="IPR005530">
    <property type="entry name" value="SPW"/>
</dbReference>
<evidence type="ECO:0000259" key="2">
    <source>
        <dbReference type="Pfam" id="PF03779"/>
    </source>
</evidence>
<keyword evidence="4" id="KW-1185">Reference proteome</keyword>
<evidence type="ECO:0000313" key="3">
    <source>
        <dbReference type="EMBL" id="CRL11394.1"/>
    </source>
</evidence>
<name>A0A0H5D2Z9_9RHOB</name>
<keyword evidence="1" id="KW-1133">Transmembrane helix</keyword>
<protein>
    <recommendedName>
        <fullName evidence="2">SPW repeat-containing integral membrane domain-containing protein</fullName>
    </recommendedName>
</protein>
<feature type="transmembrane region" description="Helical" evidence="1">
    <location>
        <begin position="12"/>
        <end position="31"/>
    </location>
</feature>
<dbReference type="Pfam" id="PF03779">
    <property type="entry name" value="SPW"/>
    <property type="match status" value="1"/>
</dbReference>
<keyword evidence="1" id="KW-0812">Transmembrane</keyword>
<dbReference type="EMBL" id="CVRL01000029">
    <property type="protein sequence ID" value="CRL11394.1"/>
    <property type="molecule type" value="Genomic_DNA"/>
</dbReference>
<feature type="transmembrane region" description="Helical" evidence="1">
    <location>
        <begin position="37"/>
        <end position="56"/>
    </location>
</feature>
<reference evidence="4" key="1">
    <citation type="submission" date="2015-05" db="EMBL/GenBank/DDBJ databases">
        <authorList>
            <person name="Rodrigo-Torres Lidia"/>
            <person name="Arahal R.David."/>
        </authorList>
    </citation>
    <scope>NUCLEOTIDE SEQUENCE [LARGE SCALE GENOMIC DNA]</scope>
    <source>
        <strain evidence="4">CECT 7321</strain>
    </source>
</reference>
<evidence type="ECO:0000256" key="1">
    <source>
        <dbReference type="SAM" id="Phobius"/>
    </source>
</evidence>
<dbReference type="RefSeq" id="WP_008562414.1">
    <property type="nucleotide sequence ID" value="NZ_CANLNU010000024.1"/>
</dbReference>
<sequence>MSLRFVTKSIHAYLDYPVAIGLIVMPFIFGLGAENPLALWLSVATGVAAFGLTVLTDHHLGLIRVLPYSLHLAVDGLVGVVFVAAPFVLGFASLDFWYYALLGATVLLVVGLHQPEDEALGA</sequence>
<keyword evidence="1" id="KW-0472">Membrane</keyword>
<evidence type="ECO:0000313" key="4">
    <source>
        <dbReference type="Proteomes" id="UP000043764"/>
    </source>
</evidence>
<proteinExistence type="predicted"/>
<feature type="transmembrane region" description="Helical" evidence="1">
    <location>
        <begin position="96"/>
        <end position="113"/>
    </location>
</feature>
<organism evidence="3 4">
    <name type="scientific">Phaeobacter italicus</name>
    <dbReference type="NCBI Taxonomy" id="481446"/>
    <lineage>
        <taxon>Bacteria</taxon>
        <taxon>Pseudomonadati</taxon>
        <taxon>Pseudomonadota</taxon>
        <taxon>Alphaproteobacteria</taxon>
        <taxon>Rhodobacterales</taxon>
        <taxon>Roseobacteraceae</taxon>
        <taxon>Phaeobacter</taxon>
    </lineage>
</organism>
<dbReference type="Proteomes" id="UP000043764">
    <property type="component" value="Unassembled WGS sequence"/>
</dbReference>
<gene>
    <name evidence="3" type="ORF">NIT7321_02250</name>
</gene>
<accession>A0A0H5D2Z9</accession>